<dbReference type="Proteomes" id="UP000019443">
    <property type="component" value="Plasmid pLPU83d"/>
</dbReference>
<keyword evidence="3" id="KW-1185">Reference proteome</keyword>
<keyword evidence="2" id="KW-0614">Plasmid</keyword>
<feature type="domain" description="N-acetyltransferase" evidence="1">
    <location>
        <begin position="26"/>
        <end position="161"/>
    </location>
</feature>
<evidence type="ECO:0000313" key="2">
    <source>
        <dbReference type="EMBL" id="CDM63009.1"/>
    </source>
</evidence>
<evidence type="ECO:0000313" key="3">
    <source>
        <dbReference type="Proteomes" id="UP000019443"/>
    </source>
</evidence>
<dbReference type="Pfam" id="PF13508">
    <property type="entry name" value="Acetyltransf_7"/>
    <property type="match status" value="1"/>
</dbReference>
<name>W6RQM4_9HYPH</name>
<reference evidence="2" key="1">
    <citation type="submission" date="2013-11" db="EMBL/GenBank/DDBJ databases">
        <title>Draft genome sequence of the broad-host-range Rhizobium sp. LPU83 strain, a member of the low-genetic diversity Oregon-like Rhizobium sp. group.</title>
        <authorList>
            <person name="Wibberg D."/>
            <person name="Puehler A."/>
            <person name="Schlueter A."/>
        </authorList>
    </citation>
    <scope>NUCLEOTIDE SEQUENCE [LARGE SCALE GENOMIC DNA]</scope>
    <source>
        <strain evidence="2">LPU83</strain>
        <plasmid evidence="2">pLPU83d</plasmid>
    </source>
</reference>
<accession>W6RQM4</accession>
<dbReference type="CDD" id="cd04301">
    <property type="entry name" value="NAT_SF"/>
    <property type="match status" value="1"/>
</dbReference>
<protein>
    <recommendedName>
        <fullName evidence="1">N-acetyltransferase domain-containing protein</fullName>
    </recommendedName>
</protein>
<dbReference type="PROSITE" id="PS51186">
    <property type="entry name" value="GNAT"/>
    <property type="match status" value="1"/>
</dbReference>
<gene>
    <name evidence="2" type="ORF">LPU83_pLPU83d_1639</name>
</gene>
<dbReference type="Gene3D" id="3.40.630.30">
    <property type="match status" value="1"/>
</dbReference>
<dbReference type="InterPro" id="IPR016181">
    <property type="entry name" value="Acyl_CoA_acyltransferase"/>
</dbReference>
<dbReference type="PATRIC" id="fig|348824.6.peg.7386"/>
<organism evidence="2 3">
    <name type="scientific">Rhizobium favelukesii</name>
    <dbReference type="NCBI Taxonomy" id="348824"/>
    <lineage>
        <taxon>Bacteria</taxon>
        <taxon>Pseudomonadati</taxon>
        <taxon>Pseudomonadota</taxon>
        <taxon>Alphaproteobacteria</taxon>
        <taxon>Hyphomicrobiales</taxon>
        <taxon>Rhizobiaceae</taxon>
        <taxon>Rhizobium/Agrobacterium group</taxon>
        <taxon>Rhizobium</taxon>
    </lineage>
</organism>
<dbReference type="RefSeq" id="WP_024317635.1">
    <property type="nucleotide sequence ID" value="NZ_ATTO01000059.1"/>
</dbReference>
<geneLocation type="plasmid" evidence="2 3">
    <name>pLPU83d</name>
</geneLocation>
<evidence type="ECO:0000259" key="1">
    <source>
        <dbReference type="PROSITE" id="PS51186"/>
    </source>
</evidence>
<sequence>MFFHQGTIVPLAKIEFFANPQVTSMISKRPATEADKPFLVWLEEACMREYAVALWGSWPSGLSVRDSIDCCQIIIDGGHDVGCVTVEKHSDHLWLDELFIEPKSQRRGIGSTVLWGVIADAATLAVPLRLSVLTTNPALDFYLRHGFQIHQETTERRYLVR</sequence>
<dbReference type="KEGG" id="rhl:LPU83_pLPU83d_1639"/>
<dbReference type="InterPro" id="IPR000182">
    <property type="entry name" value="GNAT_dom"/>
</dbReference>
<dbReference type="EMBL" id="HG916855">
    <property type="protein sequence ID" value="CDM63009.1"/>
    <property type="molecule type" value="Genomic_DNA"/>
</dbReference>
<proteinExistence type="predicted"/>
<dbReference type="SUPFAM" id="SSF55729">
    <property type="entry name" value="Acyl-CoA N-acyltransferases (Nat)"/>
    <property type="match status" value="1"/>
</dbReference>
<dbReference type="AlphaFoldDB" id="W6RQM4"/>
<dbReference type="HOGENOM" id="CLU_013985_22_2_5"/>
<dbReference type="GO" id="GO:0016747">
    <property type="term" value="F:acyltransferase activity, transferring groups other than amino-acyl groups"/>
    <property type="evidence" value="ECO:0007669"/>
    <property type="project" value="InterPro"/>
</dbReference>